<protein>
    <submittedName>
        <fullName evidence="2">Uncharacterized protein</fullName>
    </submittedName>
</protein>
<evidence type="ECO:0000313" key="2">
    <source>
        <dbReference type="EMBL" id="SFD62170.1"/>
    </source>
</evidence>
<keyword evidence="1" id="KW-0812">Transmembrane</keyword>
<keyword evidence="1" id="KW-1133">Transmembrane helix</keyword>
<organism evidence="2 3">
    <name type="scientific">Lactobacillus bombicola</name>
    <dbReference type="NCBI Taxonomy" id="1505723"/>
    <lineage>
        <taxon>Bacteria</taxon>
        <taxon>Bacillati</taxon>
        <taxon>Bacillota</taxon>
        <taxon>Bacilli</taxon>
        <taxon>Lactobacillales</taxon>
        <taxon>Lactobacillaceae</taxon>
        <taxon>Lactobacillus</taxon>
    </lineage>
</organism>
<dbReference type="EMBL" id="FOMN01000013">
    <property type="protein sequence ID" value="SFD62170.1"/>
    <property type="molecule type" value="Genomic_DNA"/>
</dbReference>
<name>A0A1I1U2U9_9LACO</name>
<keyword evidence="1" id="KW-0472">Membrane</keyword>
<feature type="transmembrane region" description="Helical" evidence="1">
    <location>
        <begin position="50"/>
        <end position="69"/>
    </location>
</feature>
<evidence type="ECO:0000256" key="1">
    <source>
        <dbReference type="SAM" id="Phobius"/>
    </source>
</evidence>
<feature type="transmembrane region" description="Helical" evidence="1">
    <location>
        <begin position="81"/>
        <end position="105"/>
    </location>
</feature>
<proteinExistence type="predicted"/>
<dbReference type="AlphaFoldDB" id="A0A1I1U2U9"/>
<reference evidence="3" key="1">
    <citation type="submission" date="2016-10" db="EMBL/GenBank/DDBJ databases">
        <authorList>
            <person name="Varghese N."/>
            <person name="Submissions S."/>
        </authorList>
    </citation>
    <scope>NUCLEOTIDE SEQUENCE [LARGE SCALE GENOMIC DNA]</scope>
    <source>
        <strain evidence="3">R-53102</strain>
    </source>
</reference>
<gene>
    <name evidence="2" type="ORF">SAMN04487792_1622</name>
</gene>
<evidence type="ECO:0000313" key="3">
    <source>
        <dbReference type="Proteomes" id="UP000199599"/>
    </source>
</evidence>
<dbReference type="STRING" id="1505723.SAMN04487792_1622"/>
<accession>A0A1I1U2U9</accession>
<sequence>MFMALISKMGFLFWSGVIGMQGFLNDHPVMLDVFDNINKASSTTQSRLKSISKGLFIVIIIIAGILLAFGNRISSTAKSLLMYALAGVSVVALATSLVPAVANIFGWHI</sequence>
<dbReference type="Proteomes" id="UP000199599">
    <property type="component" value="Unassembled WGS sequence"/>
</dbReference>